<dbReference type="PROSITE" id="PS50850">
    <property type="entry name" value="MFS"/>
    <property type="match status" value="1"/>
</dbReference>
<gene>
    <name evidence="10" type="ORF">BCR36DRAFT_585905</name>
</gene>
<evidence type="ECO:0000256" key="1">
    <source>
        <dbReference type="ARBA" id="ARBA00004651"/>
    </source>
</evidence>
<evidence type="ECO:0000256" key="4">
    <source>
        <dbReference type="ARBA" id="ARBA00022692"/>
    </source>
</evidence>
<dbReference type="Gene3D" id="1.20.1250.20">
    <property type="entry name" value="MFS general substrate transporter like domains"/>
    <property type="match status" value="1"/>
</dbReference>
<dbReference type="SUPFAM" id="SSF103473">
    <property type="entry name" value="MFS general substrate transporter"/>
    <property type="match status" value="1"/>
</dbReference>
<dbReference type="PANTHER" id="PTHR42718">
    <property type="entry name" value="MAJOR FACILITATOR SUPERFAMILY MULTIDRUG TRANSPORTER MFSC"/>
    <property type="match status" value="1"/>
</dbReference>
<sequence>MLATSLTTALPPIMKDLNITVNTGQWLTSGFILCLAVMTPFTAYLITRFRTKPLYFIAVGFFIGGLIICSLSKSFYLMLAGRIIQGAGNGLLSSIGQVIILTIFPKEKIGAMMGWYGLSFGVAPIIAPTVAGVLVDSIGWRTIFYIAIGIMIISLIWAICIFDDVLPVMRKQFDFISFFLSILTFGGVTLAISNVGTNDFVSYEVLVPLIIGILAGLVFFPRQLKVKVPFLDIRVMKDKNYLISSIATVVLQFTIMGSAIVVPVYVQQIKGESATTSGLVLLPGSLALAVMSPLAGRIYDKIGIKPLIIIGPVLLCVSNLVVYFINVHQSVWIYSLINIARCISIGILLMPLVTWSMIDIPKTKTSDATALYNSLRAVSGAIGSACYISIMTKVANAVRHKKESPEMYGVNVVFLVMAALSFIVFLIGIFACQQTKSPSKAKKAIEKKIEDPIEKKINDDKESVEIDITDISEKKKDLDKKSINESEISTVIEASSVNEAASTDVETIQGGDNVDNNKNSEIKVVINDGKN</sequence>
<keyword evidence="6 8" id="KW-0472">Membrane</keyword>
<proteinExistence type="predicted"/>
<dbReference type="GO" id="GO:0005886">
    <property type="term" value="C:plasma membrane"/>
    <property type="evidence" value="ECO:0007669"/>
    <property type="project" value="UniProtKB-SubCell"/>
</dbReference>
<feature type="transmembrane region" description="Helical" evidence="8">
    <location>
        <begin position="410"/>
        <end position="432"/>
    </location>
</feature>
<dbReference type="Pfam" id="PF07690">
    <property type="entry name" value="MFS_1"/>
    <property type="match status" value="1"/>
</dbReference>
<comment type="subcellular location">
    <subcellularLocation>
        <location evidence="1">Cell membrane</location>
        <topology evidence="1">Multi-pass membrane protein</topology>
    </subcellularLocation>
</comment>
<dbReference type="InterPro" id="IPR004638">
    <property type="entry name" value="EmrB-like"/>
</dbReference>
<dbReference type="GO" id="GO:0022857">
    <property type="term" value="F:transmembrane transporter activity"/>
    <property type="evidence" value="ECO:0007669"/>
    <property type="project" value="InterPro"/>
</dbReference>
<dbReference type="AlphaFoldDB" id="A0A1Y1V1C6"/>
<feature type="domain" description="Major facilitator superfamily (MFS) profile" evidence="9">
    <location>
        <begin position="1"/>
        <end position="436"/>
    </location>
</feature>
<dbReference type="NCBIfam" id="TIGR00711">
    <property type="entry name" value="efflux_EmrB"/>
    <property type="match status" value="1"/>
</dbReference>
<dbReference type="PANTHER" id="PTHR42718:SF24">
    <property type="entry name" value="MAJOR FACILITATOR SUPERFAMILY (MFS) PROFILE DOMAIN-CONTAINING PROTEIN"/>
    <property type="match status" value="1"/>
</dbReference>
<dbReference type="PRINTS" id="PR01036">
    <property type="entry name" value="TCRTETB"/>
</dbReference>
<feature type="transmembrane region" description="Helical" evidence="8">
    <location>
        <begin position="54"/>
        <end position="77"/>
    </location>
</feature>
<dbReference type="InterPro" id="IPR036259">
    <property type="entry name" value="MFS_trans_sf"/>
</dbReference>
<reference evidence="10 11" key="1">
    <citation type="submission" date="2016-08" db="EMBL/GenBank/DDBJ databases">
        <title>Genomes of anaerobic fungi encode conserved fungal cellulosomes for biomass hydrolysis.</title>
        <authorList>
            <consortium name="DOE Joint Genome Institute"/>
            <person name="Haitjema C.H."/>
            <person name="Gilmore S.P."/>
            <person name="Henske J.K."/>
            <person name="Solomon K.V."/>
            <person name="De Groot R."/>
            <person name="Kuo A."/>
            <person name="Mondo S.J."/>
            <person name="Salamov A.A."/>
            <person name="Labutti K."/>
            <person name="Zhao Z."/>
            <person name="Chiniquy J."/>
            <person name="Barry K."/>
            <person name="Brewer H.M."/>
            <person name="Purvine S.O."/>
            <person name="Wright A.T."/>
            <person name="Boxma B."/>
            <person name="Van Alen T."/>
            <person name="Hackstein J.H."/>
            <person name="Baker S.E."/>
            <person name="Grigoriev I.V."/>
            <person name="O'Malley M.A."/>
        </authorList>
    </citation>
    <scope>NUCLEOTIDE SEQUENCE [LARGE SCALE GENOMIC DNA]</scope>
    <source>
        <strain evidence="11">finn</strain>
    </source>
</reference>
<keyword evidence="2" id="KW-0813">Transport</keyword>
<evidence type="ECO:0000256" key="5">
    <source>
        <dbReference type="ARBA" id="ARBA00022989"/>
    </source>
</evidence>
<feature type="transmembrane region" description="Helical" evidence="8">
    <location>
        <begin position="331"/>
        <end position="358"/>
    </location>
</feature>
<feature type="transmembrane region" description="Helical" evidence="8">
    <location>
        <begin position="25"/>
        <end position="47"/>
    </location>
</feature>
<comment type="caution">
    <text evidence="10">The sequence shown here is derived from an EMBL/GenBank/DDBJ whole genome shotgun (WGS) entry which is preliminary data.</text>
</comment>
<evidence type="ECO:0000313" key="10">
    <source>
        <dbReference type="EMBL" id="ORX45034.1"/>
    </source>
</evidence>
<evidence type="ECO:0000259" key="9">
    <source>
        <dbReference type="PROSITE" id="PS50850"/>
    </source>
</evidence>
<reference evidence="10 11" key="2">
    <citation type="submission" date="2016-08" db="EMBL/GenBank/DDBJ databases">
        <title>Pervasive Adenine N6-methylation of Active Genes in Fungi.</title>
        <authorList>
            <consortium name="DOE Joint Genome Institute"/>
            <person name="Mondo S.J."/>
            <person name="Dannebaum R.O."/>
            <person name="Kuo R.C."/>
            <person name="Labutti K."/>
            <person name="Haridas S."/>
            <person name="Kuo A."/>
            <person name="Salamov A."/>
            <person name="Ahrendt S.R."/>
            <person name="Lipzen A."/>
            <person name="Sullivan W."/>
            <person name="Andreopoulos W.B."/>
            <person name="Clum A."/>
            <person name="Lindquist E."/>
            <person name="Daum C."/>
            <person name="Ramamoorthy G.K."/>
            <person name="Gryganskyi A."/>
            <person name="Culley D."/>
            <person name="Magnuson J.K."/>
            <person name="James T.Y."/>
            <person name="O'Malley M.A."/>
            <person name="Stajich J.E."/>
            <person name="Spatafora J.W."/>
            <person name="Visel A."/>
            <person name="Grigoriev I.V."/>
        </authorList>
    </citation>
    <scope>NUCLEOTIDE SEQUENCE [LARGE SCALE GENOMIC DNA]</scope>
    <source>
        <strain evidence="11">finn</strain>
    </source>
</reference>
<feature type="transmembrane region" description="Helical" evidence="8">
    <location>
        <begin position="241"/>
        <end position="266"/>
    </location>
</feature>
<feature type="region of interest" description="Disordered" evidence="7">
    <location>
        <begin position="508"/>
        <end position="531"/>
    </location>
</feature>
<feature type="transmembrane region" description="Helical" evidence="8">
    <location>
        <begin position="116"/>
        <end position="137"/>
    </location>
</feature>
<dbReference type="InterPro" id="IPR020846">
    <property type="entry name" value="MFS_dom"/>
</dbReference>
<dbReference type="Gene3D" id="1.20.1720.10">
    <property type="entry name" value="Multidrug resistance protein D"/>
    <property type="match status" value="1"/>
</dbReference>
<dbReference type="EMBL" id="MCFH01000042">
    <property type="protein sequence ID" value="ORX45034.1"/>
    <property type="molecule type" value="Genomic_DNA"/>
</dbReference>
<dbReference type="CDD" id="cd17503">
    <property type="entry name" value="MFS_LmrB_MDR_like"/>
    <property type="match status" value="1"/>
</dbReference>
<dbReference type="OrthoDB" id="5086884at2759"/>
<protein>
    <submittedName>
        <fullName evidence="10">Drug resistance transporter YcnB</fullName>
    </submittedName>
</protein>
<evidence type="ECO:0000256" key="6">
    <source>
        <dbReference type="ARBA" id="ARBA00023136"/>
    </source>
</evidence>
<dbReference type="InterPro" id="IPR011701">
    <property type="entry name" value="MFS"/>
</dbReference>
<feature type="transmembrane region" description="Helical" evidence="8">
    <location>
        <begin position="370"/>
        <end position="390"/>
    </location>
</feature>
<feature type="transmembrane region" description="Helical" evidence="8">
    <location>
        <begin position="278"/>
        <end position="295"/>
    </location>
</feature>
<keyword evidence="3" id="KW-1003">Cell membrane</keyword>
<accession>A0A1Y1V1C6</accession>
<feature type="transmembrane region" description="Helical" evidence="8">
    <location>
        <begin position="83"/>
        <end position="104"/>
    </location>
</feature>
<dbReference type="Proteomes" id="UP000193719">
    <property type="component" value="Unassembled WGS sequence"/>
</dbReference>
<evidence type="ECO:0000256" key="2">
    <source>
        <dbReference type="ARBA" id="ARBA00022448"/>
    </source>
</evidence>
<name>A0A1Y1V1C6_9FUNG</name>
<evidence type="ECO:0000256" key="3">
    <source>
        <dbReference type="ARBA" id="ARBA00022475"/>
    </source>
</evidence>
<feature type="transmembrane region" description="Helical" evidence="8">
    <location>
        <begin position="307"/>
        <end position="325"/>
    </location>
</feature>
<keyword evidence="11" id="KW-1185">Reference proteome</keyword>
<evidence type="ECO:0000256" key="8">
    <source>
        <dbReference type="SAM" id="Phobius"/>
    </source>
</evidence>
<dbReference type="STRING" id="1754191.A0A1Y1V1C6"/>
<keyword evidence="4 8" id="KW-0812">Transmembrane</keyword>
<evidence type="ECO:0000256" key="7">
    <source>
        <dbReference type="SAM" id="MobiDB-lite"/>
    </source>
</evidence>
<feature type="transmembrane region" description="Helical" evidence="8">
    <location>
        <begin position="175"/>
        <end position="194"/>
    </location>
</feature>
<feature type="transmembrane region" description="Helical" evidence="8">
    <location>
        <begin position="200"/>
        <end position="220"/>
    </location>
</feature>
<organism evidence="10 11">
    <name type="scientific">Piromyces finnis</name>
    <dbReference type="NCBI Taxonomy" id="1754191"/>
    <lineage>
        <taxon>Eukaryota</taxon>
        <taxon>Fungi</taxon>
        <taxon>Fungi incertae sedis</taxon>
        <taxon>Chytridiomycota</taxon>
        <taxon>Chytridiomycota incertae sedis</taxon>
        <taxon>Neocallimastigomycetes</taxon>
        <taxon>Neocallimastigales</taxon>
        <taxon>Neocallimastigaceae</taxon>
        <taxon>Piromyces</taxon>
    </lineage>
</organism>
<feature type="transmembrane region" description="Helical" evidence="8">
    <location>
        <begin position="143"/>
        <end position="163"/>
    </location>
</feature>
<keyword evidence="5 8" id="KW-1133">Transmembrane helix</keyword>
<evidence type="ECO:0000313" key="11">
    <source>
        <dbReference type="Proteomes" id="UP000193719"/>
    </source>
</evidence>